<comment type="caution">
    <text evidence="2">The sequence shown here is derived from an EMBL/GenBank/DDBJ whole genome shotgun (WGS) entry which is preliminary data.</text>
</comment>
<organism evidence="2 3">
    <name type="scientific">Bursaphelenchus xylophilus</name>
    <name type="common">Pinewood nematode worm</name>
    <name type="synonym">Aphelenchoides xylophilus</name>
    <dbReference type="NCBI Taxonomy" id="6326"/>
    <lineage>
        <taxon>Eukaryota</taxon>
        <taxon>Metazoa</taxon>
        <taxon>Ecdysozoa</taxon>
        <taxon>Nematoda</taxon>
        <taxon>Chromadorea</taxon>
        <taxon>Rhabditida</taxon>
        <taxon>Tylenchina</taxon>
        <taxon>Tylenchomorpha</taxon>
        <taxon>Aphelenchoidea</taxon>
        <taxon>Aphelenchoididae</taxon>
        <taxon>Bursaphelenchus</taxon>
    </lineage>
</organism>
<dbReference type="EMBL" id="CAJFDI010000001">
    <property type="protein sequence ID" value="CAD5211149.1"/>
    <property type="molecule type" value="Genomic_DNA"/>
</dbReference>
<evidence type="ECO:0000313" key="3">
    <source>
        <dbReference type="Proteomes" id="UP000659654"/>
    </source>
</evidence>
<accession>A0A7I8XQL7</accession>
<keyword evidence="1" id="KW-0732">Signal</keyword>
<gene>
    <name evidence="2" type="ORF">BXYJ_LOCUS2284</name>
</gene>
<evidence type="ECO:0000313" key="2">
    <source>
        <dbReference type="EMBL" id="CAD5211149.1"/>
    </source>
</evidence>
<sequence>MILAVVFLFVLTGIAAKHYQYIQLPMKYRVSYDKSVETTTDDVYECSDYCAKNEVLVFYYYTNGSCIAIRSVVSYTIETSDVLGN</sequence>
<dbReference type="Proteomes" id="UP000582659">
    <property type="component" value="Unassembled WGS sequence"/>
</dbReference>
<dbReference type="AlphaFoldDB" id="A0A7I8XQL7"/>
<protein>
    <submittedName>
        <fullName evidence="2">(pine wood nematode) hypothetical protein</fullName>
    </submittedName>
</protein>
<dbReference type="Proteomes" id="UP000659654">
    <property type="component" value="Unassembled WGS sequence"/>
</dbReference>
<name>A0A7I8XQL7_BURXY</name>
<proteinExistence type="predicted"/>
<dbReference type="EMBL" id="CAJFCV020000001">
    <property type="protein sequence ID" value="CAG9087745.1"/>
    <property type="molecule type" value="Genomic_DNA"/>
</dbReference>
<keyword evidence="3" id="KW-1185">Reference proteome</keyword>
<reference evidence="2" key="1">
    <citation type="submission" date="2020-09" db="EMBL/GenBank/DDBJ databases">
        <authorList>
            <person name="Kikuchi T."/>
        </authorList>
    </citation>
    <scope>NUCLEOTIDE SEQUENCE</scope>
    <source>
        <strain evidence="2">Ka4C1</strain>
    </source>
</reference>
<feature type="chain" id="PRO_5036204573" evidence="1">
    <location>
        <begin position="17"/>
        <end position="85"/>
    </location>
</feature>
<evidence type="ECO:0000256" key="1">
    <source>
        <dbReference type="SAM" id="SignalP"/>
    </source>
</evidence>
<feature type="signal peptide" evidence="1">
    <location>
        <begin position="1"/>
        <end position="16"/>
    </location>
</feature>